<dbReference type="InterPro" id="IPR029063">
    <property type="entry name" value="SAM-dependent_MTases_sf"/>
</dbReference>
<keyword evidence="3" id="KW-0680">Restriction system</keyword>
<keyword evidence="1 5" id="KW-0489">Methyltransferase</keyword>
<dbReference type="EMBL" id="CP009552">
    <property type="protein sequence ID" value="AIY89321.1"/>
    <property type="molecule type" value="Genomic_DNA"/>
</dbReference>
<dbReference type="GO" id="GO:0003677">
    <property type="term" value="F:DNA binding"/>
    <property type="evidence" value="ECO:0007669"/>
    <property type="project" value="InterPro"/>
</dbReference>
<dbReference type="GO" id="GO:0009307">
    <property type="term" value="P:DNA restriction-modification system"/>
    <property type="evidence" value="ECO:0007669"/>
    <property type="project" value="UniProtKB-KW"/>
</dbReference>
<dbReference type="SUPFAM" id="SSF53335">
    <property type="entry name" value="S-adenosyl-L-methionine-dependent methyltransferases"/>
    <property type="match status" value="1"/>
</dbReference>
<evidence type="ECO:0000259" key="4">
    <source>
        <dbReference type="Pfam" id="PF02384"/>
    </source>
</evidence>
<protein>
    <submittedName>
        <fullName evidence="5">DNA methylase</fullName>
    </submittedName>
</protein>
<keyword evidence="2" id="KW-0808">Transferase</keyword>
<feature type="domain" description="DNA methylase adenine-specific" evidence="4">
    <location>
        <begin position="91"/>
        <end position="342"/>
    </location>
</feature>
<dbReference type="PROSITE" id="PS00092">
    <property type="entry name" value="N6_MTASE"/>
    <property type="match status" value="1"/>
</dbReference>
<dbReference type="InterPro" id="IPR050953">
    <property type="entry name" value="N4_N6_ade-DNA_methylase"/>
</dbReference>
<dbReference type="PANTHER" id="PTHR33841">
    <property type="entry name" value="DNA METHYLTRANSFERASE YEEA-RELATED"/>
    <property type="match status" value="1"/>
</dbReference>
<dbReference type="GO" id="GO:0032259">
    <property type="term" value="P:methylation"/>
    <property type="evidence" value="ECO:0007669"/>
    <property type="project" value="UniProtKB-KW"/>
</dbReference>
<name>A0A0A7GEF7_GEOAI</name>
<dbReference type="InterPro" id="IPR003356">
    <property type="entry name" value="DNA_methylase_A-5"/>
</dbReference>
<dbReference type="STRING" id="565033.GACE_0264"/>
<dbReference type="GeneID" id="25399559"/>
<accession>A0A0A7GEF7</accession>
<dbReference type="GO" id="GO:0009007">
    <property type="term" value="F:site-specific DNA-methyltransferase (adenine-specific) activity"/>
    <property type="evidence" value="ECO:0007669"/>
    <property type="project" value="UniProtKB-EC"/>
</dbReference>
<evidence type="ECO:0000313" key="6">
    <source>
        <dbReference type="Proteomes" id="UP000030624"/>
    </source>
</evidence>
<dbReference type="PANTHER" id="PTHR33841:SF4">
    <property type="entry name" value="RESTRICTION MODIFICATION SYSTEM DNA SPECIFICITY DOMAIN"/>
    <property type="match status" value="1"/>
</dbReference>
<evidence type="ECO:0000313" key="5">
    <source>
        <dbReference type="EMBL" id="AIY89321.1"/>
    </source>
</evidence>
<dbReference type="Proteomes" id="UP000030624">
    <property type="component" value="Chromosome"/>
</dbReference>
<evidence type="ECO:0000256" key="3">
    <source>
        <dbReference type="ARBA" id="ARBA00022747"/>
    </source>
</evidence>
<dbReference type="HOGENOM" id="CLU_403685_0_0_2"/>
<dbReference type="Pfam" id="PF02384">
    <property type="entry name" value="N6_Mtase"/>
    <property type="match status" value="1"/>
</dbReference>
<dbReference type="eggNOG" id="arCOG02632">
    <property type="taxonomic scope" value="Archaea"/>
</dbReference>
<organism evidence="5 6">
    <name type="scientific">Geoglobus acetivorans</name>
    <dbReference type="NCBI Taxonomy" id="565033"/>
    <lineage>
        <taxon>Archaea</taxon>
        <taxon>Methanobacteriati</taxon>
        <taxon>Methanobacteriota</taxon>
        <taxon>Archaeoglobi</taxon>
        <taxon>Archaeoglobales</taxon>
        <taxon>Archaeoglobaceae</taxon>
        <taxon>Geoglobus</taxon>
    </lineage>
</organism>
<dbReference type="InterPro" id="IPR002052">
    <property type="entry name" value="DNA_methylase_N6_adenine_CS"/>
</dbReference>
<dbReference type="AlphaFoldDB" id="A0A0A7GEF7"/>
<evidence type="ECO:0000256" key="1">
    <source>
        <dbReference type="ARBA" id="ARBA00022603"/>
    </source>
</evidence>
<reference evidence="5 6" key="1">
    <citation type="journal article" date="2015" name="Appl. Environ. Microbiol.">
        <title>The Geoglobus acetivorans genome: Fe(III) reduction, acetate utilization, autotrophic growth, and degradation of aromatic compounds in a hyperthermophilic archaeon.</title>
        <authorList>
            <person name="Mardanov A.V."/>
            <person name="Slododkina G.B."/>
            <person name="Slobodkin A.I."/>
            <person name="Beletsky A.V."/>
            <person name="Gavrilov S.N."/>
            <person name="Kublanov I.V."/>
            <person name="Bonch-Osmolovskaya E.A."/>
            <person name="Skryabin K.G."/>
            <person name="Ravin N.V."/>
        </authorList>
    </citation>
    <scope>NUCLEOTIDE SEQUENCE [LARGE SCALE GENOMIC DNA]</scope>
    <source>
        <strain evidence="5 6">SBH6</strain>
    </source>
</reference>
<dbReference type="Gene3D" id="3.40.50.150">
    <property type="entry name" value="Vaccinia Virus protein VP39"/>
    <property type="match status" value="1"/>
</dbReference>
<gene>
    <name evidence="5" type="ORF">GACE_0264</name>
</gene>
<evidence type="ECO:0000256" key="2">
    <source>
        <dbReference type="ARBA" id="ARBA00022679"/>
    </source>
</evidence>
<proteinExistence type="predicted"/>
<dbReference type="KEGG" id="gac:GACE_0264"/>
<dbReference type="RefSeq" id="WP_052400171.1">
    <property type="nucleotide sequence ID" value="NZ_CP009552.1"/>
</dbReference>
<sequence length="681" mass="78302">MWREILYKLNIEPITPDSFKIFISSLKTIMKYTNCENLKQLELLDAPILPNLKKLNSTEADFITSKLAKSEISINECQILVQKILPQGNRKKFAAYYTIDQGTNFMALIARRYIERSKKRKIVLTDPFLGSGRTLTTAIQKIGTTRLQKVWGIEPLSLPAIVAYASLLKATNGRKELISVIVGDAFEEIPRIYSSLSSAKQTELPKADIILTNPPFTRWKYLEKGYRSYLLEVISKLNYKKFITRKEPSLQILSMFLCDYVLNDGGLIATVLPASTFYTIYGKGYKSFLRKKYGILGVVSNFSKASFSEDSGFKELILVATKGYAENNKRTLFCELNDNVEELASAIISGNMPKYNENFVDLYDLPRFMELNWLAFLGKKELVSIITDIFKQGLKNGTLGYWDDVLGDRSIVRGVEMYGPDFFFVPNKYWKVVENGQIIRIQDTNGVELSLDSGFLVKTLRKPSIYSSKIEADVNTFMLSVPPLKFEELPDDLRHYIKWGIDSGAAKPAINAYGEYWYSHVYRQITTKRPFGQVFIPDKVDLLFKRRSVFANYTRSHVAASKNFYIVKDKNDMIAKLLVAWFNSTVFISMLTLFGRKISETWTRLLERDYLELPVININSINRNSLVEIITIIDEILDRPLPPFWNQLNQKYRYDLDLSILKAINVENPEKIIDELYKFFG</sequence>
<dbReference type="GO" id="GO:0008170">
    <property type="term" value="F:N-methyltransferase activity"/>
    <property type="evidence" value="ECO:0007669"/>
    <property type="project" value="InterPro"/>
</dbReference>